<feature type="compositionally biased region" description="Polar residues" evidence="1">
    <location>
        <begin position="224"/>
        <end position="234"/>
    </location>
</feature>
<reference evidence="2" key="1">
    <citation type="submission" date="2023-03" db="EMBL/GenBank/DDBJ databases">
        <title>Complete genome of Cladonia borealis.</title>
        <authorList>
            <person name="Park H."/>
        </authorList>
    </citation>
    <scope>NUCLEOTIDE SEQUENCE</scope>
    <source>
        <strain evidence="2">ANT050790</strain>
    </source>
</reference>
<evidence type="ECO:0000313" key="2">
    <source>
        <dbReference type="EMBL" id="KAK0517451.1"/>
    </source>
</evidence>
<feature type="compositionally biased region" description="Low complexity" evidence="1">
    <location>
        <begin position="238"/>
        <end position="250"/>
    </location>
</feature>
<dbReference type="AlphaFoldDB" id="A0AA39UFC8"/>
<proteinExistence type="predicted"/>
<dbReference type="Proteomes" id="UP001166286">
    <property type="component" value="Unassembled WGS sequence"/>
</dbReference>
<feature type="compositionally biased region" description="Gly residues" evidence="1">
    <location>
        <begin position="658"/>
        <end position="670"/>
    </location>
</feature>
<accession>A0AA39UFC8</accession>
<sequence length="708" mass="71727">MSITATYTAETKLLIINNQTNSTRTSTIKNTELNLANISTPTNTNSAGTVTTSISLYDGNIMTATFPTTPYENYGSTYAFCGTLPTVISGTSTCLTIQSESCSTPGLISTSGLNSNNGVFTFPSHPPLPVGVQTDVDLSLDPRGWTYAAVIGEDCSDQDLIQPLFPDLSFWSCQNIKVCDSPAEVLSTALFLTVTSTSHEAGLAAQTPGPAAIPSPYNPPKSAQFASISPTTRVQLAPNNSPSPSTTVPNKLPDSNHEPFPNNQPSRSEAATISPLSVHQTVPNNQPAPNNQPVPSNQPGPNDQPASSQVAYNPPPRPTATVVPIAVASTNAQGSVALSTALAAAIPVFQTSTNNEGQNSVFTNFSPLTPDAPVTLFPQAVSSTNAQGSVFLATSNAVPVPTVITSTNSQGKAIATTSTKYSPVALNPDASPIAFIPTTMTTTNAQGITIVSTAIAAIIPIVASSTNSQGQTVLSSSLLTAAATASTNVVISSTNPQGSIILSTTQVPAVILTTNDAQGSQILTTSPIIPLPAAFTTSPPNSQQPVTGATPLPTLTPGGLITLSGTPISLAPSATALIIGSNTMPLNASPNVPPPPLTIGSQIFTANSATQYIIGSQTLTPGGVITVSGTRVSLAADDTAAVVGTSTEGLGPLITAGLGQGPGPSSGNGNGNRAPVSTGGARVLGICGLAVWLEGVMMLLGIGMVVGL</sequence>
<feature type="region of interest" description="Disordered" evidence="1">
    <location>
        <begin position="656"/>
        <end position="675"/>
    </location>
</feature>
<feature type="compositionally biased region" description="Polar residues" evidence="1">
    <location>
        <begin position="261"/>
        <end position="282"/>
    </location>
</feature>
<feature type="region of interest" description="Disordered" evidence="1">
    <location>
        <begin position="203"/>
        <end position="317"/>
    </location>
</feature>
<evidence type="ECO:0000256" key="1">
    <source>
        <dbReference type="SAM" id="MobiDB-lite"/>
    </source>
</evidence>
<name>A0AA39UFC8_9LECA</name>
<evidence type="ECO:0000313" key="3">
    <source>
        <dbReference type="Proteomes" id="UP001166286"/>
    </source>
</evidence>
<organism evidence="2 3">
    <name type="scientific">Cladonia borealis</name>
    <dbReference type="NCBI Taxonomy" id="184061"/>
    <lineage>
        <taxon>Eukaryota</taxon>
        <taxon>Fungi</taxon>
        <taxon>Dikarya</taxon>
        <taxon>Ascomycota</taxon>
        <taxon>Pezizomycotina</taxon>
        <taxon>Lecanoromycetes</taxon>
        <taxon>OSLEUM clade</taxon>
        <taxon>Lecanoromycetidae</taxon>
        <taxon>Lecanorales</taxon>
        <taxon>Lecanorineae</taxon>
        <taxon>Cladoniaceae</taxon>
        <taxon>Cladonia</taxon>
    </lineage>
</organism>
<comment type="caution">
    <text evidence="2">The sequence shown here is derived from an EMBL/GenBank/DDBJ whole genome shotgun (WGS) entry which is preliminary data.</text>
</comment>
<gene>
    <name evidence="2" type="ORF">JMJ35_000606</name>
</gene>
<keyword evidence="3" id="KW-1185">Reference proteome</keyword>
<protein>
    <submittedName>
        <fullName evidence="2">Uncharacterized protein</fullName>
    </submittedName>
</protein>
<dbReference type="EMBL" id="JAFEKC020000001">
    <property type="protein sequence ID" value="KAK0517451.1"/>
    <property type="molecule type" value="Genomic_DNA"/>
</dbReference>